<proteinExistence type="inferred from homology"/>
<feature type="domain" description="Peptide methionine sulphoxide reductase MsrA" evidence="5">
    <location>
        <begin position="3"/>
        <end position="154"/>
    </location>
</feature>
<evidence type="ECO:0000259" key="5">
    <source>
        <dbReference type="Pfam" id="PF01625"/>
    </source>
</evidence>
<evidence type="ECO:0000313" key="7">
    <source>
        <dbReference type="Proteomes" id="UP001467690"/>
    </source>
</evidence>
<comment type="catalytic activity">
    <reaction evidence="2 4">
        <text>L-methionyl-[protein] + [thioredoxin]-disulfide + H2O = L-methionyl-(S)-S-oxide-[protein] + [thioredoxin]-dithiol</text>
        <dbReference type="Rhea" id="RHEA:14217"/>
        <dbReference type="Rhea" id="RHEA-COMP:10698"/>
        <dbReference type="Rhea" id="RHEA-COMP:10700"/>
        <dbReference type="Rhea" id="RHEA-COMP:12313"/>
        <dbReference type="Rhea" id="RHEA-COMP:12315"/>
        <dbReference type="ChEBI" id="CHEBI:15377"/>
        <dbReference type="ChEBI" id="CHEBI:16044"/>
        <dbReference type="ChEBI" id="CHEBI:29950"/>
        <dbReference type="ChEBI" id="CHEBI:44120"/>
        <dbReference type="ChEBI" id="CHEBI:50058"/>
        <dbReference type="EC" id="1.8.4.11"/>
    </reaction>
</comment>
<comment type="caution">
    <text evidence="6">The sequence shown here is derived from an EMBL/GenBank/DDBJ whole genome shotgun (WGS) entry which is preliminary data.</text>
</comment>
<organism evidence="6 7">
    <name type="scientific">Catenovulum sediminis</name>
    <dbReference type="NCBI Taxonomy" id="1740262"/>
    <lineage>
        <taxon>Bacteria</taxon>
        <taxon>Pseudomonadati</taxon>
        <taxon>Pseudomonadota</taxon>
        <taxon>Gammaproteobacteria</taxon>
        <taxon>Alteromonadales</taxon>
        <taxon>Alteromonadaceae</taxon>
        <taxon>Catenovulum</taxon>
    </lineage>
</organism>
<name>A0ABV1REW4_9ALTE</name>
<dbReference type="InterPro" id="IPR036509">
    <property type="entry name" value="Met_Sox_Rdtase_MsrA_sf"/>
</dbReference>
<sequence>MQTAILAGGCFWCIESAFNRLVGVKRAVSGYCGGTEATANYQAVCTGNTDHAEAVKVEFDETIISYLDILSIFFDLHDPTQLNRQGNDIGRQYRSVIFYLNEEQQRQAVDFVAKQQAHFSQAIVTEIVPNEAFYTAEGYHQNYYEHNSRQPYCQVVISPKLQKIADKYADKLKS</sequence>
<dbReference type="HAMAP" id="MF_01401">
    <property type="entry name" value="MsrA"/>
    <property type="match status" value="1"/>
</dbReference>
<dbReference type="Gene3D" id="3.30.1060.10">
    <property type="entry name" value="Peptide methionine sulphoxide reductase MsrA"/>
    <property type="match status" value="1"/>
</dbReference>
<comment type="function">
    <text evidence="4">Has an important function as a repair enzyme for proteins that have been inactivated by oxidation. Catalyzes the reversible oxidation-reduction of methionine sulfoxide in proteins to methionine.</text>
</comment>
<comment type="similarity">
    <text evidence="4">Belongs to the MsrA Met sulfoxide reductase family.</text>
</comment>
<dbReference type="EC" id="1.8.4.11" evidence="4"/>
<keyword evidence="1 4" id="KW-0560">Oxidoreductase</keyword>
<dbReference type="PANTHER" id="PTHR43774:SF1">
    <property type="entry name" value="PEPTIDE METHIONINE SULFOXIDE REDUCTASE MSRA 2"/>
    <property type="match status" value="1"/>
</dbReference>
<keyword evidence="7" id="KW-1185">Reference proteome</keyword>
<dbReference type="Proteomes" id="UP001467690">
    <property type="component" value="Unassembled WGS sequence"/>
</dbReference>
<dbReference type="Pfam" id="PF01625">
    <property type="entry name" value="PMSR"/>
    <property type="match status" value="1"/>
</dbReference>
<accession>A0ABV1REW4</accession>
<comment type="catalytic activity">
    <reaction evidence="3 4">
        <text>[thioredoxin]-disulfide + L-methionine + H2O = L-methionine (S)-S-oxide + [thioredoxin]-dithiol</text>
        <dbReference type="Rhea" id="RHEA:19993"/>
        <dbReference type="Rhea" id="RHEA-COMP:10698"/>
        <dbReference type="Rhea" id="RHEA-COMP:10700"/>
        <dbReference type="ChEBI" id="CHEBI:15377"/>
        <dbReference type="ChEBI" id="CHEBI:29950"/>
        <dbReference type="ChEBI" id="CHEBI:50058"/>
        <dbReference type="ChEBI" id="CHEBI:57844"/>
        <dbReference type="ChEBI" id="CHEBI:58772"/>
        <dbReference type="EC" id="1.8.4.11"/>
    </reaction>
</comment>
<dbReference type="GO" id="GO:0008113">
    <property type="term" value="F:peptide-methionine (S)-S-oxide reductase activity"/>
    <property type="evidence" value="ECO:0007669"/>
    <property type="project" value="UniProtKB-EC"/>
</dbReference>
<evidence type="ECO:0000256" key="1">
    <source>
        <dbReference type="ARBA" id="ARBA00023002"/>
    </source>
</evidence>
<feature type="active site" evidence="4">
    <location>
        <position position="10"/>
    </location>
</feature>
<evidence type="ECO:0000256" key="4">
    <source>
        <dbReference type="HAMAP-Rule" id="MF_01401"/>
    </source>
</evidence>
<dbReference type="RefSeq" id="WP_350401083.1">
    <property type="nucleotide sequence ID" value="NZ_JBELOE010000116.1"/>
</dbReference>
<dbReference type="EMBL" id="JBELOE010000116">
    <property type="protein sequence ID" value="MER2491459.1"/>
    <property type="molecule type" value="Genomic_DNA"/>
</dbReference>
<dbReference type="NCBIfam" id="TIGR00401">
    <property type="entry name" value="msrA"/>
    <property type="match status" value="1"/>
</dbReference>
<gene>
    <name evidence="4 6" type="primary">msrA</name>
    <name evidence="6" type="ORF">ABS311_06145</name>
</gene>
<evidence type="ECO:0000256" key="2">
    <source>
        <dbReference type="ARBA" id="ARBA00047806"/>
    </source>
</evidence>
<dbReference type="PANTHER" id="PTHR43774">
    <property type="entry name" value="PEPTIDE METHIONINE SULFOXIDE REDUCTASE"/>
    <property type="match status" value="1"/>
</dbReference>
<evidence type="ECO:0000313" key="6">
    <source>
        <dbReference type="EMBL" id="MER2491459.1"/>
    </source>
</evidence>
<reference evidence="6 7" key="1">
    <citation type="submission" date="2024-06" db="EMBL/GenBank/DDBJ databases">
        <authorList>
            <person name="Chen R.Y."/>
        </authorList>
    </citation>
    <scope>NUCLEOTIDE SEQUENCE [LARGE SCALE GENOMIC DNA]</scope>
    <source>
        <strain evidence="6 7">D2</strain>
    </source>
</reference>
<dbReference type="SUPFAM" id="SSF55068">
    <property type="entry name" value="Peptide methionine sulfoxide reductase"/>
    <property type="match status" value="1"/>
</dbReference>
<protein>
    <recommendedName>
        <fullName evidence="4">Peptide methionine sulfoxide reductase MsrA</fullName>
        <shortName evidence="4">Protein-methionine-S-oxide reductase</shortName>
        <ecNumber evidence="4">1.8.4.11</ecNumber>
    </recommendedName>
    <alternativeName>
        <fullName evidence="4">Peptide-methionine (S)-S-oxide reductase</fullName>
        <shortName evidence="4">Peptide Met(O) reductase</shortName>
    </alternativeName>
</protein>
<evidence type="ECO:0000256" key="3">
    <source>
        <dbReference type="ARBA" id="ARBA00048782"/>
    </source>
</evidence>
<dbReference type="InterPro" id="IPR002569">
    <property type="entry name" value="Met_Sox_Rdtase_MsrA_dom"/>
</dbReference>